<gene>
    <name evidence="10" type="ORF">Mag101_03885</name>
</gene>
<dbReference type="EMBL" id="CP019650">
    <property type="protein sequence ID" value="AQQ66874.1"/>
    <property type="molecule type" value="Genomic_DNA"/>
</dbReference>
<dbReference type="STRING" id="260552.Mag101_03885"/>
<feature type="transmembrane region" description="Helical" evidence="9">
    <location>
        <begin position="140"/>
        <end position="161"/>
    </location>
</feature>
<evidence type="ECO:0000256" key="3">
    <source>
        <dbReference type="ARBA" id="ARBA00022448"/>
    </source>
</evidence>
<evidence type="ECO:0000256" key="2">
    <source>
        <dbReference type="ARBA" id="ARBA00005697"/>
    </source>
</evidence>
<feature type="transmembrane region" description="Helical" evidence="9">
    <location>
        <begin position="181"/>
        <end position="200"/>
    </location>
</feature>
<dbReference type="InterPro" id="IPR026033">
    <property type="entry name" value="Azg-like_bact_archaea"/>
</dbReference>
<dbReference type="InterPro" id="IPR006043">
    <property type="entry name" value="NCS2"/>
</dbReference>
<feature type="transmembrane region" description="Helical" evidence="9">
    <location>
        <begin position="57"/>
        <end position="77"/>
    </location>
</feature>
<proteinExistence type="inferred from homology"/>
<dbReference type="InterPro" id="IPR045018">
    <property type="entry name" value="Azg-like"/>
</dbReference>
<dbReference type="Pfam" id="PF00860">
    <property type="entry name" value="Xan_ur_permease"/>
    <property type="match status" value="1"/>
</dbReference>
<accession>A0A1Q2M2D4</accession>
<evidence type="ECO:0000256" key="4">
    <source>
        <dbReference type="ARBA" id="ARBA00022475"/>
    </source>
</evidence>
<evidence type="ECO:0000256" key="6">
    <source>
        <dbReference type="ARBA" id="ARBA00022989"/>
    </source>
</evidence>
<feature type="transmembrane region" description="Helical" evidence="9">
    <location>
        <begin position="28"/>
        <end position="45"/>
    </location>
</feature>
<feature type="transmembrane region" description="Helical" evidence="9">
    <location>
        <begin position="380"/>
        <end position="407"/>
    </location>
</feature>
<evidence type="ECO:0000256" key="8">
    <source>
        <dbReference type="PIRNR" id="PIRNR005353"/>
    </source>
</evidence>
<feature type="transmembrane region" description="Helical" evidence="9">
    <location>
        <begin position="207"/>
        <end position="227"/>
    </location>
</feature>
<dbReference type="PIRSF" id="PIRSF005353">
    <property type="entry name" value="PbuG"/>
    <property type="match status" value="1"/>
</dbReference>
<sequence>MSVQQSSNKVIERLFALRAHGTTLRGELLAGLTTFVTMAYVVFVTPNMLSGTGMDPGAVFVATCLGSAVACFLMGFYANWPVGLAPGIGLTAFFAYTVVGEMGYSWQIALGAVFIAGVLFVAMSLSRVREWIMNSIPMCLRYSMGAGVGLFLGLIGLKSAGIVVPSDATLLSLGSLREPQAMLGILCFLMIAVLSFWRVFGAILISILVVTGIGLALGLVEYGGLVSKPPSLAPTWMQVDIRGALDLSMVSVILAFLFINIFDTAGTLMGVAHRAKLIEPDGSIEKLPQALKADSTSSVLGAFVGCPPVTSFVESAAGVAAGGRTGLTAVTVGALFLLCVFFAPLAGMIPAYATAGALIYVAMLMMGGMSHIDWEDLTDAIPAVVTMIMMPLTFSIANGIALGFLTYTALKLFTGQHRQISVSLYILSVIFLAKFAFL</sequence>
<feature type="transmembrane region" description="Helical" evidence="9">
    <location>
        <begin position="419"/>
        <end position="437"/>
    </location>
</feature>
<feature type="transmembrane region" description="Helical" evidence="9">
    <location>
        <begin position="105"/>
        <end position="128"/>
    </location>
</feature>
<comment type="subcellular location">
    <subcellularLocation>
        <location evidence="1 8">Cell membrane</location>
        <topology evidence="1 8">Multi-pass membrane protein</topology>
    </subcellularLocation>
</comment>
<dbReference type="OrthoDB" id="9808458at2"/>
<evidence type="ECO:0000256" key="5">
    <source>
        <dbReference type="ARBA" id="ARBA00022692"/>
    </source>
</evidence>
<dbReference type="KEGG" id="maga:Mag101_03885"/>
<keyword evidence="7 8" id="KW-0472">Membrane</keyword>
<organism evidence="10 11">
    <name type="scientific">Microbulbifer agarilyticus</name>
    <dbReference type="NCBI Taxonomy" id="260552"/>
    <lineage>
        <taxon>Bacteria</taxon>
        <taxon>Pseudomonadati</taxon>
        <taxon>Pseudomonadota</taxon>
        <taxon>Gammaproteobacteria</taxon>
        <taxon>Cellvibrionales</taxon>
        <taxon>Microbulbiferaceae</taxon>
        <taxon>Microbulbifer</taxon>
    </lineage>
</organism>
<dbReference type="GO" id="GO:0015207">
    <property type="term" value="F:adenine transmembrane transporter activity"/>
    <property type="evidence" value="ECO:0007669"/>
    <property type="project" value="TreeGrafter"/>
</dbReference>
<keyword evidence="11" id="KW-1185">Reference proteome</keyword>
<name>A0A1Q2M2D4_9GAMM</name>
<keyword evidence="6 8" id="KW-1133">Transmembrane helix</keyword>
<evidence type="ECO:0000256" key="9">
    <source>
        <dbReference type="SAM" id="Phobius"/>
    </source>
</evidence>
<keyword evidence="5 8" id="KW-0812">Transmembrane</keyword>
<evidence type="ECO:0000313" key="10">
    <source>
        <dbReference type="EMBL" id="AQQ66874.1"/>
    </source>
</evidence>
<keyword evidence="4 8" id="KW-1003">Cell membrane</keyword>
<dbReference type="PANTHER" id="PTHR43337">
    <property type="entry name" value="XANTHINE/URACIL PERMEASE C887.17-RELATED"/>
    <property type="match status" value="1"/>
</dbReference>
<feature type="transmembrane region" description="Helical" evidence="9">
    <location>
        <begin position="349"/>
        <end position="368"/>
    </location>
</feature>
<reference evidence="10" key="1">
    <citation type="submission" date="2017-02" db="EMBL/GenBank/DDBJ databases">
        <title>Genome of Microbulbifer agarilyticus GP101.</title>
        <authorList>
            <person name="Jung J."/>
            <person name="Bae S.S."/>
            <person name="Baek K."/>
        </authorList>
    </citation>
    <scope>NUCLEOTIDE SEQUENCE [LARGE SCALE GENOMIC DNA]</scope>
    <source>
        <strain evidence="10">GP101</strain>
    </source>
</reference>
<dbReference type="AlphaFoldDB" id="A0A1Q2M2D4"/>
<evidence type="ECO:0000313" key="11">
    <source>
        <dbReference type="Proteomes" id="UP000188219"/>
    </source>
</evidence>
<evidence type="ECO:0000256" key="7">
    <source>
        <dbReference type="ARBA" id="ARBA00023136"/>
    </source>
</evidence>
<dbReference type="RefSeq" id="WP_077401061.1">
    <property type="nucleotide sequence ID" value="NZ_CP019650.1"/>
</dbReference>
<keyword evidence="3 8" id="KW-0813">Transport</keyword>
<protein>
    <submittedName>
        <fullName evidence="10">Guanine permease</fullName>
    </submittedName>
</protein>
<dbReference type="PANTHER" id="PTHR43337:SF1">
    <property type="entry name" value="XANTHINE_URACIL PERMEASE C887.17-RELATED"/>
    <property type="match status" value="1"/>
</dbReference>
<dbReference type="eggNOG" id="COG2252">
    <property type="taxonomic scope" value="Bacteria"/>
</dbReference>
<evidence type="ECO:0000256" key="1">
    <source>
        <dbReference type="ARBA" id="ARBA00004651"/>
    </source>
</evidence>
<dbReference type="GO" id="GO:0005886">
    <property type="term" value="C:plasma membrane"/>
    <property type="evidence" value="ECO:0007669"/>
    <property type="project" value="UniProtKB-SubCell"/>
</dbReference>
<feature type="transmembrane region" description="Helical" evidence="9">
    <location>
        <begin position="82"/>
        <end position="99"/>
    </location>
</feature>
<comment type="similarity">
    <text evidence="2 8">Belongs to the nucleobase:cation symporter-2 (NCS2) (TC 2.A.40) family. Azg-like subfamily.</text>
</comment>
<dbReference type="Proteomes" id="UP000188219">
    <property type="component" value="Chromosome"/>
</dbReference>
<feature type="transmembrane region" description="Helical" evidence="9">
    <location>
        <begin position="247"/>
        <end position="271"/>
    </location>
</feature>